<dbReference type="AlphaFoldDB" id="U4LBW5"/>
<evidence type="ECO:0000313" key="2">
    <source>
        <dbReference type="Proteomes" id="UP000018144"/>
    </source>
</evidence>
<evidence type="ECO:0000313" key="1">
    <source>
        <dbReference type="EMBL" id="CCX07802.1"/>
    </source>
</evidence>
<name>U4LBW5_PYROM</name>
<organism evidence="1 2">
    <name type="scientific">Pyronema omphalodes (strain CBS 100304)</name>
    <name type="common">Pyronema confluens</name>
    <dbReference type="NCBI Taxonomy" id="1076935"/>
    <lineage>
        <taxon>Eukaryota</taxon>
        <taxon>Fungi</taxon>
        <taxon>Dikarya</taxon>
        <taxon>Ascomycota</taxon>
        <taxon>Pezizomycotina</taxon>
        <taxon>Pezizomycetes</taxon>
        <taxon>Pezizales</taxon>
        <taxon>Pyronemataceae</taxon>
        <taxon>Pyronema</taxon>
    </lineage>
</organism>
<protein>
    <submittedName>
        <fullName evidence="1">Uncharacterized protein</fullName>
    </submittedName>
</protein>
<reference evidence="1 2" key="1">
    <citation type="journal article" date="2013" name="PLoS Genet.">
        <title>The genome and development-dependent transcriptomes of Pyronema confluens: a window into fungal evolution.</title>
        <authorList>
            <person name="Traeger S."/>
            <person name="Altegoer F."/>
            <person name="Freitag M."/>
            <person name="Gabaldon T."/>
            <person name="Kempken F."/>
            <person name="Kumar A."/>
            <person name="Marcet-Houben M."/>
            <person name="Poggeler S."/>
            <person name="Stajich J.E."/>
            <person name="Nowrousian M."/>
        </authorList>
    </citation>
    <scope>NUCLEOTIDE SEQUENCE [LARGE SCALE GENOMIC DNA]</scope>
    <source>
        <strain evidence="2">CBS 100304</strain>
        <tissue evidence="1">Vegetative mycelium</tissue>
    </source>
</reference>
<dbReference type="EMBL" id="HF935375">
    <property type="protein sequence ID" value="CCX07802.1"/>
    <property type="molecule type" value="Genomic_DNA"/>
</dbReference>
<proteinExistence type="predicted"/>
<gene>
    <name evidence="1" type="ORF">PCON_07391</name>
</gene>
<accession>U4LBW5</accession>
<keyword evidence="2" id="KW-1185">Reference proteome</keyword>
<sequence length="36" mass="4126">MTPGEPILNSQIKGLNLWYRRSRALVESALSLRELL</sequence>
<dbReference type="Proteomes" id="UP000018144">
    <property type="component" value="Unassembled WGS sequence"/>
</dbReference>